<dbReference type="GeneID" id="85322912"/>
<organism evidence="1 2">
    <name type="scientific">Lasiosphaeria miniovina</name>
    <dbReference type="NCBI Taxonomy" id="1954250"/>
    <lineage>
        <taxon>Eukaryota</taxon>
        <taxon>Fungi</taxon>
        <taxon>Dikarya</taxon>
        <taxon>Ascomycota</taxon>
        <taxon>Pezizomycotina</taxon>
        <taxon>Sordariomycetes</taxon>
        <taxon>Sordariomycetidae</taxon>
        <taxon>Sordariales</taxon>
        <taxon>Lasiosphaeriaceae</taxon>
        <taxon>Lasiosphaeria</taxon>
    </lineage>
</organism>
<sequence length="58" mass="6397">MDMQRVAGSCCRPAAKQAAVDQRYAVSAPVGWRILFQSAIRCSCVSSQFLFPRFLQSG</sequence>
<reference evidence="1" key="1">
    <citation type="submission" date="2023-06" db="EMBL/GenBank/DDBJ databases">
        <title>Genome-scale phylogeny and comparative genomics of the fungal order Sordariales.</title>
        <authorList>
            <consortium name="Lawrence Berkeley National Laboratory"/>
            <person name="Hensen N."/>
            <person name="Bonometti L."/>
            <person name="Westerberg I."/>
            <person name="Brannstrom I.O."/>
            <person name="Guillou S."/>
            <person name="Cros-Aarteil S."/>
            <person name="Calhoun S."/>
            <person name="Haridas S."/>
            <person name="Kuo A."/>
            <person name="Mondo S."/>
            <person name="Pangilinan J."/>
            <person name="Riley R."/>
            <person name="LaButti K."/>
            <person name="Andreopoulos B."/>
            <person name="Lipzen A."/>
            <person name="Chen C."/>
            <person name="Yanf M."/>
            <person name="Daum C."/>
            <person name="Ng V."/>
            <person name="Clum A."/>
            <person name="Steindorff A."/>
            <person name="Ohm R."/>
            <person name="Martin F."/>
            <person name="Silar P."/>
            <person name="Natvig D."/>
            <person name="Lalanne C."/>
            <person name="Gautier V."/>
            <person name="Ament-velasquez S.L."/>
            <person name="Kruys A."/>
            <person name="Hutchinson M.I."/>
            <person name="Powell A.J."/>
            <person name="Barry K."/>
            <person name="Miller A.N."/>
            <person name="Grigoriev I.V."/>
            <person name="Debuchy R."/>
            <person name="Gladieux P."/>
            <person name="Thoren M.H."/>
            <person name="Johannesson H."/>
        </authorList>
    </citation>
    <scope>NUCLEOTIDE SEQUENCE</scope>
    <source>
        <strain evidence="1">SMH2392-1A</strain>
    </source>
</reference>
<dbReference type="AlphaFoldDB" id="A0AA40BHK6"/>
<proteinExistence type="predicted"/>
<comment type="caution">
    <text evidence="1">The sequence shown here is derived from an EMBL/GenBank/DDBJ whole genome shotgun (WGS) entry which is preliminary data.</text>
</comment>
<dbReference type="RefSeq" id="XP_060303243.1">
    <property type="nucleotide sequence ID" value="XM_060439642.1"/>
</dbReference>
<evidence type="ECO:0000313" key="1">
    <source>
        <dbReference type="EMBL" id="KAK0734366.1"/>
    </source>
</evidence>
<protein>
    <submittedName>
        <fullName evidence="1">Uncharacterized protein</fullName>
    </submittedName>
</protein>
<accession>A0AA40BHK6</accession>
<dbReference type="Proteomes" id="UP001172101">
    <property type="component" value="Unassembled WGS sequence"/>
</dbReference>
<keyword evidence="2" id="KW-1185">Reference proteome</keyword>
<gene>
    <name evidence="1" type="ORF">B0T26DRAFT_67381</name>
</gene>
<evidence type="ECO:0000313" key="2">
    <source>
        <dbReference type="Proteomes" id="UP001172101"/>
    </source>
</evidence>
<name>A0AA40BHK6_9PEZI</name>
<dbReference type="EMBL" id="JAUIRO010000001">
    <property type="protein sequence ID" value="KAK0734366.1"/>
    <property type="molecule type" value="Genomic_DNA"/>
</dbReference>